<feature type="transmembrane region" description="Helical" evidence="7">
    <location>
        <begin position="217"/>
        <end position="239"/>
    </location>
</feature>
<comment type="caution">
    <text evidence="9">The sequence shown here is derived from an EMBL/GenBank/DDBJ whole genome shotgun (WGS) entry which is preliminary data.</text>
</comment>
<evidence type="ECO:0000256" key="2">
    <source>
        <dbReference type="ARBA" id="ARBA00022448"/>
    </source>
</evidence>
<feature type="transmembrane region" description="Helical" evidence="7">
    <location>
        <begin position="171"/>
        <end position="196"/>
    </location>
</feature>
<keyword evidence="4 7" id="KW-0812">Transmembrane</keyword>
<feature type="transmembrane region" description="Helical" evidence="7">
    <location>
        <begin position="91"/>
        <end position="111"/>
    </location>
</feature>
<comment type="similarity">
    <text evidence="7">Belongs to the binding-protein-dependent transport system permease family.</text>
</comment>
<dbReference type="InterPro" id="IPR035906">
    <property type="entry name" value="MetI-like_sf"/>
</dbReference>
<feature type="transmembrane region" description="Helical" evidence="7">
    <location>
        <begin position="29"/>
        <end position="52"/>
    </location>
</feature>
<dbReference type="PROSITE" id="PS50928">
    <property type="entry name" value="ABC_TM1"/>
    <property type="match status" value="1"/>
</dbReference>
<name>A0A8J3I086_9CHLR</name>
<evidence type="ECO:0000256" key="7">
    <source>
        <dbReference type="RuleBase" id="RU363032"/>
    </source>
</evidence>
<evidence type="ECO:0000256" key="1">
    <source>
        <dbReference type="ARBA" id="ARBA00004651"/>
    </source>
</evidence>
<evidence type="ECO:0000256" key="6">
    <source>
        <dbReference type="ARBA" id="ARBA00023136"/>
    </source>
</evidence>
<dbReference type="AlphaFoldDB" id="A0A8J3I086"/>
<feature type="transmembrane region" description="Helical" evidence="7">
    <location>
        <begin position="277"/>
        <end position="297"/>
    </location>
</feature>
<reference evidence="9" key="1">
    <citation type="submission" date="2020-10" db="EMBL/GenBank/DDBJ databases">
        <title>Taxonomic study of unclassified bacteria belonging to the class Ktedonobacteria.</title>
        <authorList>
            <person name="Yabe S."/>
            <person name="Wang C.M."/>
            <person name="Zheng Y."/>
            <person name="Sakai Y."/>
            <person name="Cavaletti L."/>
            <person name="Monciardini P."/>
            <person name="Donadio S."/>
        </authorList>
    </citation>
    <scope>NUCLEOTIDE SEQUENCE</scope>
    <source>
        <strain evidence="9">SOSP1-1</strain>
    </source>
</reference>
<keyword evidence="9" id="KW-0067">ATP-binding</keyword>
<proteinExistence type="inferred from homology"/>
<dbReference type="EMBL" id="BNJF01000001">
    <property type="protein sequence ID" value="GHO42504.1"/>
    <property type="molecule type" value="Genomic_DNA"/>
</dbReference>
<dbReference type="Pfam" id="PF00528">
    <property type="entry name" value="BPD_transp_1"/>
    <property type="match status" value="1"/>
</dbReference>
<dbReference type="Proteomes" id="UP000612362">
    <property type="component" value="Unassembled WGS sequence"/>
</dbReference>
<feature type="transmembrane region" description="Helical" evidence="7">
    <location>
        <begin position="123"/>
        <end position="144"/>
    </location>
</feature>
<dbReference type="SUPFAM" id="SSF161098">
    <property type="entry name" value="MetI-like"/>
    <property type="match status" value="1"/>
</dbReference>
<dbReference type="GO" id="GO:0005886">
    <property type="term" value="C:plasma membrane"/>
    <property type="evidence" value="ECO:0007669"/>
    <property type="project" value="UniProtKB-SubCell"/>
</dbReference>
<dbReference type="InterPro" id="IPR000515">
    <property type="entry name" value="MetI-like"/>
</dbReference>
<evidence type="ECO:0000313" key="9">
    <source>
        <dbReference type="EMBL" id="GHO42504.1"/>
    </source>
</evidence>
<feature type="domain" description="ABC transmembrane type-1" evidence="8">
    <location>
        <begin position="85"/>
        <end position="298"/>
    </location>
</feature>
<evidence type="ECO:0000256" key="4">
    <source>
        <dbReference type="ARBA" id="ARBA00022692"/>
    </source>
</evidence>
<dbReference type="CDD" id="cd06261">
    <property type="entry name" value="TM_PBP2"/>
    <property type="match status" value="1"/>
</dbReference>
<dbReference type="PANTHER" id="PTHR30193">
    <property type="entry name" value="ABC TRANSPORTER PERMEASE PROTEIN"/>
    <property type="match status" value="1"/>
</dbReference>
<dbReference type="GO" id="GO:0055085">
    <property type="term" value="P:transmembrane transport"/>
    <property type="evidence" value="ECO:0007669"/>
    <property type="project" value="InterPro"/>
</dbReference>
<evidence type="ECO:0000256" key="3">
    <source>
        <dbReference type="ARBA" id="ARBA00022475"/>
    </source>
</evidence>
<keyword evidence="10" id="KW-1185">Reference proteome</keyword>
<dbReference type="PANTHER" id="PTHR30193:SF37">
    <property type="entry name" value="INNER MEMBRANE ABC TRANSPORTER PERMEASE PROTEIN YCJO"/>
    <property type="match status" value="1"/>
</dbReference>
<gene>
    <name evidence="9" type="ORF">KSX_06670</name>
</gene>
<keyword evidence="5 7" id="KW-1133">Transmembrane helix</keyword>
<organism evidence="9 10">
    <name type="scientific">Ktedonospora formicarum</name>
    <dbReference type="NCBI Taxonomy" id="2778364"/>
    <lineage>
        <taxon>Bacteria</taxon>
        <taxon>Bacillati</taxon>
        <taxon>Chloroflexota</taxon>
        <taxon>Ktedonobacteria</taxon>
        <taxon>Ktedonobacterales</taxon>
        <taxon>Ktedonobacteraceae</taxon>
        <taxon>Ktedonospora</taxon>
    </lineage>
</organism>
<dbReference type="InterPro" id="IPR051393">
    <property type="entry name" value="ABC_transporter_permease"/>
</dbReference>
<keyword evidence="2 7" id="KW-0813">Transport</keyword>
<sequence>MTQVQTSVTTNAHPSGSWWRRNQRKLAPYIFISPFFILFLVFGIYPILYSFWLSFFKGFGFDKKTFFGLGNYIYLFQDPRYYTAVLNTTKYALGSLFILTPLALIVALAINSLFVRWKGIYRVGLFFPVITSTVVITVIFARVFDTQYGLLNVALGWFGITPVGWLTDQPVVMPAFILIGIWTYMGINILFWMAGLNAINREYYEAAMIDGANRWQAFWRITLPLLRPITLFIVIQAIIGSYNLFAEPLLLTSGGPSDASLTITLYAYTQGFQNFNVGYASAIAYSMTLLLLILSILNIKLFGGYGNAASSDVS</sequence>
<protein>
    <submittedName>
        <fullName evidence="9">Sugar ABC transporter ATP-binding protein</fullName>
    </submittedName>
</protein>
<comment type="subcellular location">
    <subcellularLocation>
        <location evidence="1 7">Cell membrane</location>
        <topology evidence="1 7">Multi-pass membrane protein</topology>
    </subcellularLocation>
</comment>
<dbReference type="GO" id="GO:0005524">
    <property type="term" value="F:ATP binding"/>
    <property type="evidence" value="ECO:0007669"/>
    <property type="project" value="UniProtKB-KW"/>
</dbReference>
<keyword evidence="6 7" id="KW-0472">Membrane</keyword>
<dbReference type="RefSeq" id="WP_220192040.1">
    <property type="nucleotide sequence ID" value="NZ_BNJF01000001.1"/>
</dbReference>
<evidence type="ECO:0000259" key="8">
    <source>
        <dbReference type="PROSITE" id="PS50928"/>
    </source>
</evidence>
<keyword evidence="9" id="KW-0547">Nucleotide-binding</keyword>
<evidence type="ECO:0000313" key="10">
    <source>
        <dbReference type="Proteomes" id="UP000612362"/>
    </source>
</evidence>
<accession>A0A8J3I086</accession>
<dbReference type="Gene3D" id="1.10.3720.10">
    <property type="entry name" value="MetI-like"/>
    <property type="match status" value="1"/>
</dbReference>
<evidence type="ECO:0000256" key="5">
    <source>
        <dbReference type="ARBA" id="ARBA00022989"/>
    </source>
</evidence>
<keyword evidence="3" id="KW-1003">Cell membrane</keyword>